<evidence type="ECO:0000313" key="1">
    <source>
        <dbReference type="EMBL" id="KKK71056.1"/>
    </source>
</evidence>
<organism evidence="1">
    <name type="scientific">marine sediment metagenome</name>
    <dbReference type="NCBI Taxonomy" id="412755"/>
    <lineage>
        <taxon>unclassified sequences</taxon>
        <taxon>metagenomes</taxon>
        <taxon>ecological metagenomes</taxon>
    </lineage>
</organism>
<dbReference type="EMBL" id="LAZR01057908">
    <property type="protein sequence ID" value="KKK71056.1"/>
    <property type="molecule type" value="Genomic_DNA"/>
</dbReference>
<proteinExistence type="predicted"/>
<sequence length="154" mass="16129">MTADQEDALFDAVEAMEAAADAAADGDEIIQVRGGQAKSIPLGFFPCSPLGGAPLHRWSCSAEAFYVLGSYTVANENVIGAGGAFTSDCLSTAQLDVFRLRAVSDFRQQLPDRRPLYLAGDGLLHLGAEAGDACRLRYGYVSLAAAACTCESTS</sequence>
<name>A0A0F9AFQ6_9ZZZZ</name>
<dbReference type="AlphaFoldDB" id="A0A0F9AFQ6"/>
<reference evidence="1" key="1">
    <citation type="journal article" date="2015" name="Nature">
        <title>Complex archaea that bridge the gap between prokaryotes and eukaryotes.</title>
        <authorList>
            <person name="Spang A."/>
            <person name="Saw J.H."/>
            <person name="Jorgensen S.L."/>
            <person name="Zaremba-Niedzwiedzka K."/>
            <person name="Martijn J."/>
            <person name="Lind A.E."/>
            <person name="van Eijk R."/>
            <person name="Schleper C."/>
            <person name="Guy L."/>
            <person name="Ettema T.J."/>
        </authorList>
    </citation>
    <scope>NUCLEOTIDE SEQUENCE</scope>
</reference>
<protein>
    <submittedName>
        <fullName evidence="1">Uncharacterized protein</fullName>
    </submittedName>
</protein>
<accession>A0A0F9AFQ6</accession>
<comment type="caution">
    <text evidence="1">The sequence shown here is derived from an EMBL/GenBank/DDBJ whole genome shotgun (WGS) entry which is preliminary data.</text>
</comment>
<gene>
    <name evidence="1" type="ORF">LCGC14_2917780</name>
</gene>